<evidence type="ECO:0000313" key="16">
    <source>
        <dbReference type="EMBL" id="CAJ0583335.1"/>
    </source>
</evidence>
<feature type="disulfide bond" evidence="13">
    <location>
        <begin position="60"/>
        <end position="71"/>
    </location>
</feature>
<evidence type="ECO:0000256" key="3">
    <source>
        <dbReference type="ARBA" id="ARBA00022525"/>
    </source>
</evidence>
<feature type="binding site" evidence="12">
    <location>
        <position position="230"/>
    </location>
    <ligand>
        <name>Zn(2+)</name>
        <dbReference type="ChEBI" id="CHEBI:29105"/>
        <label>1</label>
    </ligand>
</feature>
<keyword evidence="17" id="KW-1185">Reference proteome</keyword>
<feature type="binding site" evidence="12">
    <location>
        <position position="414"/>
    </location>
    <ligand>
        <name>Zn(2+)</name>
        <dbReference type="ChEBI" id="CHEBI:29105"/>
        <label>1</label>
    </ligand>
</feature>
<dbReference type="GO" id="GO:0016798">
    <property type="term" value="F:hydrolase activity, acting on glycosyl bonds"/>
    <property type="evidence" value="ECO:0007669"/>
    <property type="project" value="UniProtKB-KW"/>
</dbReference>
<feature type="chain" id="PRO_5041429262" description="Saposin B-type domain-containing protein" evidence="14">
    <location>
        <begin position="17"/>
        <end position="605"/>
    </location>
</feature>
<feature type="binding site" evidence="12">
    <location>
        <position position="378"/>
    </location>
    <ligand>
        <name>Zn(2+)</name>
        <dbReference type="ChEBI" id="CHEBI:29105"/>
        <label>2</label>
    </ligand>
</feature>
<evidence type="ECO:0000259" key="15">
    <source>
        <dbReference type="PROSITE" id="PS50015"/>
    </source>
</evidence>
<keyword evidence="5 14" id="KW-0732">Signal</keyword>
<dbReference type="SUPFAM" id="SSF56300">
    <property type="entry name" value="Metallo-dependent phosphatases"/>
    <property type="match status" value="1"/>
</dbReference>
<dbReference type="InterPro" id="IPR011160">
    <property type="entry name" value="Sphingomy_PDE"/>
</dbReference>
<dbReference type="InterPro" id="IPR011001">
    <property type="entry name" value="Saposin-like"/>
</dbReference>
<dbReference type="AlphaFoldDB" id="A0AA36DBQ4"/>
<proteinExistence type="inferred from homology"/>
<keyword evidence="4 12" id="KW-0479">Metal-binding</keyword>
<sequence length="605" mass="68546">MRPFLLLATFFLAGYALPIAPVDEKSPVCLACENVIRILQKDLGDKILEECIADVIIAVCTIFKIEDHFICKNMVGAFVDETMWIAQQILVTPTQICGLLLGNDCDPVFNPFNQTWTLDMPPGKPPVVQPQAPKPGMPTLKVLHLSDIHLDMYYTPGLEADCPEPQCCRPQQSPDEIVAAGVTTPTPIKVPAGYWGTVGNCDAPYWLFTSMLQHAASAHQDLDYILVSGDLMSHTDWVYTRETHAGMIRNISDTIRSFFPKIPTFFTVGNHEGVPIDNFAPWDVAPIQYNMSWLYDTMAESYKGWVPQDQMEMVKFNGCYMKKLYPGLRLISLNNGLGDSMNFWLYVNETDPDGTMTWFINQLADAERAGDRVHIVAHIPSGSSESLEGWSANYYNAINRFESTVVAQFMGHTHSEEFQVMYSDMNDPKSRPTGVIYSTPSITPYSEYYPTYRVYTLDGSYNGSTWQVLDWEEWRMDLLKANADPPNAKWEQFYPSAAKAYGLKDFWPASWDDFITRMKTDDALFQRYRTNFYRRENLAPCDAGCKRGFLCSARTAHHTNTMCDDLYAEAPAAVSEKKTQFVMPDEAEIRSAWKNTKKQNAAQCL</sequence>
<evidence type="ECO:0000256" key="10">
    <source>
        <dbReference type="ARBA" id="ARBA00023295"/>
    </source>
</evidence>
<keyword evidence="7 12" id="KW-0862">Zinc</keyword>
<evidence type="ECO:0000256" key="14">
    <source>
        <dbReference type="SAM" id="SignalP"/>
    </source>
</evidence>
<feature type="disulfide bond" evidence="13">
    <location>
        <begin position="29"/>
        <end position="105"/>
    </location>
</feature>
<dbReference type="PANTHER" id="PTHR10340">
    <property type="entry name" value="SPHINGOMYELIN PHOSPHODIESTERASE"/>
    <property type="match status" value="1"/>
</dbReference>
<evidence type="ECO:0000256" key="9">
    <source>
        <dbReference type="ARBA" id="ARBA00023180"/>
    </source>
</evidence>
<dbReference type="Pfam" id="PF00149">
    <property type="entry name" value="Metallophos"/>
    <property type="match status" value="1"/>
</dbReference>
<keyword evidence="9" id="KW-0325">Glycoprotein</keyword>
<dbReference type="PANTHER" id="PTHR10340:SF31">
    <property type="entry name" value="SPHINGOMYELIN PHOSPHODIESTERASE ASM-3-RELATED"/>
    <property type="match status" value="1"/>
</dbReference>
<dbReference type="SUPFAM" id="SSF47862">
    <property type="entry name" value="Saposin"/>
    <property type="match status" value="1"/>
</dbReference>
<evidence type="ECO:0000256" key="5">
    <source>
        <dbReference type="ARBA" id="ARBA00022729"/>
    </source>
</evidence>
<name>A0AA36DBQ4_9BILA</name>
<keyword evidence="8 13" id="KW-1015">Disulfide bond</keyword>
<dbReference type="Gene3D" id="3.60.21.10">
    <property type="match status" value="1"/>
</dbReference>
<feature type="non-terminal residue" evidence="16">
    <location>
        <position position="605"/>
    </location>
</feature>
<dbReference type="GO" id="GO:0061750">
    <property type="term" value="F:acid sphingomyelin phosphodiesterase activity"/>
    <property type="evidence" value="ECO:0007669"/>
    <property type="project" value="TreeGrafter"/>
</dbReference>
<dbReference type="GO" id="GO:0046513">
    <property type="term" value="P:ceramide biosynthetic process"/>
    <property type="evidence" value="ECO:0007669"/>
    <property type="project" value="TreeGrafter"/>
</dbReference>
<evidence type="ECO:0000256" key="1">
    <source>
        <dbReference type="ARBA" id="ARBA00004613"/>
    </source>
</evidence>
<reference evidence="16" key="1">
    <citation type="submission" date="2023-06" db="EMBL/GenBank/DDBJ databases">
        <authorList>
            <person name="Delattre M."/>
        </authorList>
    </citation>
    <scope>NUCLEOTIDE SEQUENCE</scope>
    <source>
        <strain evidence="16">AF72</strain>
    </source>
</reference>
<dbReference type="SMART" id="SM00741">
    <property type="entry name" value="SapB"/>
    <property type="match status" value="1"/>
</dbReference>
<dbReference type="InterPro" id="IPR004843">
    <property type="entry name" value="Calcineurin-like_PHP"/>
</dbReference>
<organism evidence="16 17">
    <name type="scientific">Mesorhabditis spiculigera</name>
    <dbReference type="NCBI Taxonomy" id="96644"/>
    <lineage>
        <taxon>Eukaryota</taxon>
        <taxon>Metazoa</taxon>
        <taxon>Ecdysozoa</taxon>
        <taxon>Nematoda</taxon>
        <taxon>Chromadorea</taxon>
        <taxon>Rhabditida</taxon>
        <taxon>Rhabditina</taxon>
        <taxon>Rhabditomorpha</taxon>
        <taxon>Rhabditoidea</taxon>
        <taxon>Rhabditidae</taxon>
        <taxon>Mesorhabditinae</taxon>
        <taxon>Mesorhabditis</taxon>
    </lineage>
</organism>
<dbReference type="GO" id="GO:0005615">
    <property type="term" value="C:extracellular space"/>
    <property type="evidence" value="ECO:0007669"/>
    <property type="project" value="TreeGrafter"/>
</dbReference>
<feature type="binding site" evidence="12">
    <location>
        <position position="412"/>
    </location>
    <ligand>
        <name>Zn(2+)</name>
        <dbReference type="ChEBI" id="CHEBI:29105"/>
        <label>2</label>
    </ligand>
</feature>
<comment type="catalytic activity">
    <reaction evidence="11">
        <text>a sphingomyelin + H2O = phosphocholine + an N-acylsphing-4-enine + H(+)</text>
        <dbReference type="Rhea" id="RHEA:19253"/>
        <dbReference type="ChEBI" id="CHEBI:15377"/>
        <dbReference type="ChEBI" id="CHEBI:15378"/>
        <dbReference type="ChEBI" id="CHEBI:17636"/>
        <dbReference type="ChEBI" id="CHEBI:52639"/>
        <dbReference type="ChEBI" id="CHEBI:295975"/>
        <dbReference type="EC" id="3.1.4.12"/>
    </reaction>
    <physiologicalReaction direction="left-to-right" evidence="11">
        <dbReference type="Rhea" id="RHEA:19254"/>
    </physiologicalReaction>
</comment>
<feature type="binding site" evidence="12">
    <location>
        <position position="230"/>
    </location>
    <ligand>
        <name>Zn(2+)</name>
        <dbReference type="ChEBI" id="CHEBI:29105"/>
        <label>2</label>
    </ligand>
</feature>
<evidence type="ECO:0000256" key="12">
    <source>
        <dbReference type="PIRSR" id="PIRSR000948-1"/>
    </source>
</evidence>
<dbReference type="InterPro" id="IPR029052">
    <property type="entry name" value="Metallo-depent_PP-like"/>
</dbReference>
<dbReference type="GO" id="GO:0006685">
    <property type="term" value="P:sphingomyelin catabolic process"/>
    <property type="evidence" value="ECO:0007669"/>
    <property type="project" value="InterPro"/>
</dbReference>
<dbReference type="InterPro" id="IPR008139">
    <property type="entry name" value="SaposinB_dom"/>
</dbReference>
<dbReference type="CDD" id="cd00842">
    <property type="entry name" value="MPP_ASMase"/>
    <property type="match status" value="1"/>
</dbReference>
<evidence type="ECO:0000256" key="8">
    <source>
        <dbReference type="ARBA" id="ARBA00023157"/>
    </source>
</evidence>
<dbReference type="GO" id="GO:0046872">
    <property type="term" value="F:metal ion binding"/>
    <property type="evidence" value="ECO:0007669"/>
    <property type="project" value="UniProtKB-KW"/>
</dbReference>
<comment type="similarity">
    <text evidence="2">Belongs to the acid sphingomyelinase family.</text>
</comment>
<dbReference type="PROSITE" id="PS50015">
    <property type="entry name" value="SAP_B"/>
    <property type="match status" value="1"/>
</dbReference>
<feature type="disulfide bond" evidence="13">
    <location>
        <begin position="32"/>
        <end position="97"/>
    </location>
</feature>
<dbReference type="InterPro" id="IPR041805">
    <property type="entry name" value="ASMase/PPN1_MPP"/>
</dbReference>
<dbReference type="Proteomes" id="UP001177023">
    <property type="component" value="Unassembled WGS sequence"/>
</dbReference>
<gene>
    <name evidence="16" type="ORF">MSPICULIGERA_LOCUS21422</name>
</gene>
<comment type="caution">
    <text evidence="16">The sequence shown here is derived from an EMBL/GenBank/DDBJ whole genome shotgun (WGS) entry which is preliminary data.</text>
</comment>
<evidence type="ECO:0000256" key="11">
    <source>
        <dbReference type="ARBA" id="ARBA00047268"/>
    </source>
</evidence>
<dbReference type="EMBL" id="CATQJA010002665">
    <property type="protein sequence ID" value="CAJ0583335.1"/>
    <property type="molecule type" value="Genomic_DNA"/>
</dbReference>
<feature type="disulfide bond" evidence="13">
    <location>
        <begin position="162"/>
        <end position="167"/>
    </location>
</feature>
<feature type="signal peptide" evidence="14">
    <location>
        <begin position="1"/>
        <end position="16"/>
    </location>
</feature>
<evidence type="ECO:0000256" key="4">
    <source>
        <dbReference type="ARBA" id="ARBA00022723"/>
    </source>
</evidence>
<evidence type="ECO:0000256" key="7">
    <source>
        <dbReference type="ARBA" id="ARBA00022833"/>
    </source>
</evidence>
<accession>A0AA36DBQ4</accession>
<feature type="disulfide bond" evidence="13">
    <location>
        <begin position="168"/>
        <end position="201"/>
    </location>
</feature>
<comment type="subcellular location">
    <subcellularLocation>
        <location evidence="1">Secreted</location>
    </subcellularLocation>
</comment>
<keyword evidence="3" id="KW-0964">Secreted</keyword>
<dbReference type="GO" id="GO:0005764">
    <property type="term" value="C:lysosome"/>
    <property type="evidence" value="ECO:0007669"/>
    <property type="project" value="TreeGrafter"/>
</dbReference>
<dbReference type="PIRSF" id="PIRSF000948">
    <property type="entry name" value="Sphingomy_PDE"/>
    <property type="match status" value="1"/>
</dbReference>
<evidence type="ECO:0000256" key="2">
    <source>
        <dbReference type="ARBA" id="ARBA00008234"/>
    </source>
</evidence>
<evidence type="ECO:0000256" key="13">
    <source>
        <dbReference type="PIRSR" id="PIRSR000948-2"/>
    </source>
</evidence>
<evidence type="ECO:0000256" key="6">
    <source>
        <dbReference type="ARBA" id="ARBA00022801"/>
    </source>
</evidence>
<feature type="binding site" evidence="12">
    <location>
        <position position="147"/>
    </location>
    <ligand>
        <name>Zn(2+)</name>
        <dbReference type="ChEBI" id="CHEBI:29105"/>
        <label>1</label>
    </ligand>
</feature>
<keyword evidence="6" id="KW-0378">Hydrolase</keyword>
<evidence type="ECO:0000313" key="17">
    <source>
        <dbReference type="Proteomes" id="UP001177023"/>
    </source>
</evidence>
<feature type="disulfide bond" evidence="13">
    <location>
        <begin position="541"/>
        <end position="545"/>
    </location>
</feature>
<dbReference type="GO" id="GO:0016020">
    <property type="term" value="C:membrane"/>
    <property type="evidence" value="ECO:0007669"/>
    <property type="project" value="GOC"/>
</dbReference>
<comment type="cofactor">
    <cofactor evidence="12">
        <name>Zn(2+)</name>
        <dbReference type="ChEBI" id="CHEBI:29105"/>
    </cofactor>
    <text evidence="12">Binds 2 Zn(2+) ions per subunit.</text>
</comment>
<keyword evidence="10" id="KW-0326">Glycosidase</keyword>
<feature type="binding site" evidence="12">
    <location>
        <position position="149"/>
    </location>
    <ligand>
        <name>Zn(2+)</name>
        <dbReference type="ChEBI" id="CHEBI:29105"/>
        <label>1</label>
    </ligand>
</feature>
<protein>
    <recommendedName>
        <fullName evidence="15">Saposin B-type domain-containing protein</fullName>
    </recommendedName>
</protein>
<feature type="binding site" evidence="12">
    <location>
        <position position="270"/>
    </location>
    <ligand>
        <name>Zn(2+)</name>
        <dbReference type="ChEBI" id="CHEBI:29105"/>
        <label>2</label>
    </ligand>
</feature>
<feature type="domain" description="Saposin B-type" evidence="15">
    <location>
        <begin position="25"/>
        <end position="109"/>
    </location>
</feature>